<dbReference type="SMR" id="A0A7M7G778"/>
<keyword evidence="1" id="KW-0479">Metal-binding</keyword>
<protein>
    <recommendedName>
        <fullName evidence="6">2-aminoethanethiol dioxygenase</fullName>
    </recommendedName>
</protein>
<dbReference type="InterPro" id="IPR011051">
    <property type="entry name" value="RmlC_Cupin_sf"/>
</dbReference>
<name>A0A7M7G778_NASVI</name>
<dbReference type="FunCoup" id="A0A7M7G778">
    <property type="interactions" value="571"/>
</dbReference>
<evidence type="ECO:0000313" key="5">
    <source>
        <dbReference type="Proteomes" id="UP000002358"/>
    </source>
</evidence>
<dbReference type="GO" id="GO:0046872">
    <property type="term" value="F:metal ion binding"/>
    <property type="evidence" value="ECO:0007669"/>
    <property type="project" value="UniProtKB-KW"/>
</dbReference>
<proteinExistence type="predicted"/>
<dbReference type="Pfam" id="PF07847">
    <property type="entry name" value="PCO_ADO"/>
    <property type="match status" value="1"/>
</dbReference>
<dbReference type="PANTHER" id="PTHR22966:SF61">
    <property type="entry name" value="2-AMINOETHANETHIOL DIOXYGENASE"/>
    <property type="match status" value="1"/>
</dbReference>
<dbReference type="AlphaFoldDB" id="A0A7M7G778"/>
<evidence type="ECO:0000256" key="2">
    <source>
        <dbReference type="ARBA" id="ARBA00023002"/>
    </source>
</evidence>
<keyword evidence="3" id="KW-0408">Iron</keyword>
<dbReference type="GO" id="GO:0005739">
    <property type="term" value="C:mitochondrion"/>
    <property type="evidence" value="ECO:0007669"/>
    <property type="project" value="TreeGrafter"/>
</dbReference>
<reference evidence="4" key="1">
    <citation type="submission" date="2021-01" db="UniProtKB">
        <authorList>
            <consortium name="EnsemblMetazoa"/>
        </authorList>
    </citation>
    <scope>IDENTIFICATION</scope>
</reference>
<dbReference type="PANTHER" id="PTHR22966">
    <property type="entry name" value="2-AMINOETHANETHIOL DIOXYGENASE"/>
    <property type="match status" value="1"/>
</dbReference>
<organism evidence="4 5">
    <name type="scientific">Nasonia vitripennis</name>
    <name type="common">Parasitic wasp</name>
    <dbReference type="NCBI Taxonomy" id="7425"/>
    <lineage>
        <taxon>Eukaryota</taxon>
        <taxon>Metazoa</taxon>
        <taxon>Ecdysozoa</taxon>
        <taxon>Arthropoda</taxon>
        <taxon>Hexapoda</taxon>
        <taxon>Insecta</taxon>
        <taxon>Pterygota</taxon>
        <taxon>Neoptera</taxon>
        <taxon>Endopterygota</taxon>
        <taxon>Hymenoptera</taxon>
        <taxon>Apocrita</taxon>
        <taxon>Proctotrupomorpha</taxon>
        <taxon>Chalcidoidea</taxon>
        <taxon>Pteromalidae</taxon>
        <taxon>Pteromalinae</taxon>
        <taxon>Nasonia</taxon>
    </lineage>
</organism>
<accession>A0A7M7G778</accession>
<evidence type="ECO:0008006" key="6">
    <source>
        <dbReference type="Google" id="ProtNLM"/>
    </source>
</evidence>
<evidence type="ECO:0000256" key="3">
    <source>
        <dbReference type="ARBA" id="ARBA00023004"/>
    </source>
</evidence>
<evidence type="ECO:0000313" key="4">
    <source>
        <dbReference type="EnsemblMetazoa" id="XP_001606837"/>
    </source>
</evidence>
<evidence type="ECO:0000256" key="1">
    <source>
        <dbReference type="ARBA" id="ARBA00022723"/>
    </source>
</evidence>
<dbReference type="CDD" id="cd20289">
    <property type="entry name" value="cupin_ADO"/>
    <property type="match status" value="1"/>
</dbReference>
<sequence length="226" mass="25416">MGTRIEVLWKQALKTFSGRKSTGYKLCLKNFEKLRCLINEITAEDVYVDRKVLDFVRIQPAPMCVIDVFENHDIAISVFILKTGVTLPMHDHPEMHGLLKVISGVVKIDSYTIESESDKVLEQDKLIPAVKHPPVIVRPSDSACVLTPLVRNLHEITCLEGPCAFLDILSPPYDTNTLGEGKRPCTFFKEAISDEMSDAVQLVVTDVPPTFYSRSIKYLGQPLRRS</sequence>
<dbReference type="EnsemblMetazoa" id="XM_001606787">
    <property type="protein sequence ID" value="XP_001606837"/>
    <property type="gene ID" value="LOC100123227"/>
</dbReference>
<dbReference type="KEGG" id="nvi:100123227"/>
<keyword evidence="2" id="KW-0560">Oxidoreductase</keyword>
<keyword evidence="5" id="KW-1185">Reference proteome</keyword>
<dbReference type="InterPro" id="IPR014710">
    <property type="entry name" value="RmlC-like_jellyroll"/>
</dbReference>
<dbReference type="Proteomes" id="UP000002358">
    <property type="component" value="Chromosome 4"/>
</dbReference>
<dbReference type="OrthoDB" id="271433at2759"/>
<gene>
    <name evidence="4" type="primary">100123227</name>
</gene>
<dbReference type="InParanoid" id="A0A7M7G778"/>
<dbReference type="SUPFAM" id="SSF51182">
    <property type="entry name" value="RmlC-like cupins"/>
    <property type="match status" value="1"/>
</dbReference>
<dbReference type="GO" id="GO:0016702">
    <property type="term" value="F:oxidoreductase activity, acting on single donors with incorporation of molecular oxygen, incorporation of two atoms of oxygen"/>
    <property type="evidence" value="ECO:0007669"/>
    <property type="project" value="InterPro"/>
</dbReference>
<dbReference type="Gene3D" id="2.60.120.10">
    <property type="entry name" value="Jelly Rolls"/>
    <property type="match status" value="1"/>
</dbReference>
<dbReference type="OMA" id="RCIWGKL"/>
<dbReference type="InterPro" id="IPR012864">
    <property type="entry name" value="PCO/ADO"/>
</dbReference>